<dbReference type="Pfam" id="PF12833">
    <property type="entry name" value="HTH_18"/>
    <property type="match status" value="1"/>
</dbReference>
<dbReference type="InterPro" id="IPR009057">
    <property type="entry name" value="Homeodomain-like_sf"/>
</dbReference>
<dbReference type="InterPro" id="IPR018060">
    <property type="entry name" value="HTH_AraC"/>
</dbReference>
<dbReference type="Gene3D" id="1.10.10.60">
    <property type="entry name" value="Homeodomain-like"/>
    <property type="match status" value="2"/>
</dbReference>
<evidence type="ECO:0000256" key="1">
    <source>
        <dbReference type="ARBA" id="ARBA00023015"/>
    </source>
</evidence>
<keyword evidence="7" id="KW-1185">Reference proteome</keyword>
<proteinExistence type="predicted"/>
<dbReference type="STRING" id="266892.SAMN04488054_1478"/>
<dbReference type="Proteomes" id="UP000199668">
    <property type="component" value="Unassembled WGS sequence"/>
</dbReference>
<evidence type="ECO:0000313" key="7">
    <source>
        <dbReference type="Proteomes" id="UP000199668"/>
    </source>
</evidence>
<reference evidence="6 7" key="1">
    <citation type="submission" date="2016-10" db="EMBL/GenBank/DDBJ databases">
        <authorList>
            <person name="de Groot N.N."/>
        </authorList>
    </citation>
    <scope>NUCLEOTIDE SEQUENCE [LARGE SCALE GENOMIC DNA]</scope>
    <source>
        <strain evidence="6 7">CGMCC 1.6134</strain>
    </source>
</reference>
<keyword evidence="2" id="KW-0238">DNA-binding</keyword>
<keyword evidence="1" id="KW-0805">Transcription regulation</keyword>
<gene>
    <name evidence="6" type="ORF">SAMN04488054_1478</name>
</gene>
<keyword evidence="4" id="KW-1133">Transmembrane helix</keyword>
<evidence type="ECO:0000256" key="2">
    <source>
        <dbReference type="ARBA" id="ARBA00023125"/>
    </source>
</evidence>
<keyword evidence="4" id="KW-0472">Membrane</keyword>
<name>A0A1I4QQE5_9BACI</name>
<dbReference type="RefSeq" id="WP_090928866.1">
    <property type="nucleotide sequence ID" value="NZ_FOTY01000047.1"/>
</dbReference>
<dbReference type="EMBL" id="FOTY01000047">
    <property type="protein sequence ID" value="SFM42247.1"/>
    <property type="molecule type" value="Genomic_DNA"/>
</dbReference>
<keyword evidence="4" id="KW-0812">Transmembrane</keyword>
<dbReference type="GO" id="GO:0043565">
    <property type="term" value="F:sequence-specific DNA binding"/>
    <property type="evidence" value="ECO:0007669"/>
    <property type="project" value="InterPro"/>
</dbReference>
<protein>
    <submittedName>
        <fullName evidence="6">Helix-turn-helix domain-containing protein</fullName>
    </submittedName>
</protein>
<dbReference type="PROSITE" id="PS01124">
    <property type="entry name" value="HTH_ARAC_FAMILY_2"/>
    <property type="match status" value="1"/>
</dbReference>
<dbReference type="PANTHER" id="PTHR43280">
    <property type="entry name" value="ARAC-FAMILY TRANSCRIPTIONAL REGULATOR"/>
    <property type="match status" value="1"/>
</dbReference>
<dbReference type="OrthoDB" id="1975037at2"/>
<evidence type="ECO:0000256" key="3">
    <source>
        <dbReference type="ARBA" id="ARBA00023163"/>
    </source>
</evidence>
<dbReference type="SMART" id="SM00342">
    <property type="entry name" value="HTH_ARAC"/>
    <property type="match status" value="1"/>
</dbReference>
<feature type="transmembrane region" description="Helical" evidence="4">
    <location>
        <begin position="291"/>
        <end position="313"/>
    </location>
</feature>
<evidence type="ECO:0000313" key="6">
    <source>
        <dbReference type="EMBL" id="SFM42247.1"/>
    </source>
</evidence>
<keyword evidence="3" id="KW-0804">Transcription</keyword>
<evidence type="ECO:0000256" key="4">
    <source>
        <dbReference type="SAM" id="Phobius"/>
    </source>
</evidence>
<dbReference type="PANTHER" id="PTHR43280:SF10">
    <property type="entry name" value="REGULATORY PROTEIN POCR"/>
    <property type="match status" value="1"/>
</dbReference>
<dbReference type="AlphaFoldDB" id="A0A1I4QQE5"/>
<feature type="transmembrane region" description="Helical" evidence="4">
    <location>
        <begin position="9"/>
        <end position="29"/>
    </location>
</feature>
<feature type="domain" description="HTH araC/xylS-type" evidence="5">
    <location>
        <begin position="664"/>
        <end position="762"/>
    </location>
</feature>
<evidence type="ECO:0000259" key="5">
    <source>
        <dbReference type="PROSITE" id="PS01124"/>
    </source>
</evidence>
<sequence>MRKSLLTKLIMFGCIFSIVPVMLVGFFSYGHSSEVIQEKVNDEKKQMIRQINSNVEQVLLTVDHSMNHITNNPLMEEAVTSSMSGRDFEIYRDLNESIRKLHSYKTKVEEVVVLNFRHDWILQNEGVEALREHPDREQYLSYRNLEFDSSWVLMQGEDFQEQLSYSGCQNSIGLIKKLPAKRTDKFGMAIAKIPTCGLVEMINMDDLSDEVMITDENHTIVVHSDPSMIGRTLTGTGYVQSTDAIQGKQGQFDIVTDETPRTVTYYKSDFNHWTYLSFNSIEEMTKESQNIGWFTLVIIILLVTVSLAGVFIVSRKLYFPVNKLVKNIEETWPDDKSLSTKNELQYIENRLHEMFSTHSDLKQELHDHTQQIQHLFISKLYLGSYTTGEIKEKLDYFQLKERVETWGDMNVLTLQIDALDHSSYDWKDIELLHFAVTNIVEESIPAANKLSSVWIDKTLVSLVGSGTDSVQQAKTCMYEITEHIQQNIKETLHISTSIGISSAFHEIKRASRGYLEGMEALKHRIKLGKGVVIHFNSIHKGKHSVIFSYPERTEEELIDAVKMAESEKAADLLNKWIQKAFQNSQSPREYQISMMRLLNNLLILKQENGISFEQLEMFNASFYEEVLKLQMRDEVKEWFKSRMIEPLIHVFQARSRSQYLNISEKMIDLIHKHYDKDISLEDCAARLHYNANYLSSIFKQETTFTFSDYLTMYRFSMAKKWLLDTDMTIKEMAEKLQYKNSQNFIRSFKKLENMTPGEYRRKYKNAS</sequence>
<dbReference type="GO" id="GO:0003700">
    <property type="term" value="F:DNA-binding transcription factor activity"/>
    <property type="evidence" value="ECO:0007669"/>
    <property type="project" value="InterPro"/>
</dbReference>
<dbReference type="SUPFAM" id="SSF46689">
    <property type="entry name" value="Homeodomain-like"/>
    <property type="match status" value="2"/>
</dbReference>
<organism evidence="6 7">
    <name type="scientific">Salibacterium qingdaonense</name>
    <dbReference type="NCBI Taxonomy" id="266892"/>
    <lineage>
        <taxon>Bacteria</taxon>
        <taxon>Bacillati</taxon>
        <taxon>Bacillota</taxon>
        <taxon>Bacilli</taxon>
        <taxon>Bacillales</taxon>
        <taxon>Bacillaceae</taxon>
    </lineage>
</organism>
<accession>A0A1I4QQE5</accession>